<reference evidence="1 3" key="1">
    <citation type="submission" date="2014-07" db="EMBL/GenBank/DDBJ databases">
        <authorList>
            <person name="Pisani N.G."/>
            <person name="Newman J.D."/>
        </authorList>
    </citation>
    <scope>NUCLEOTIDE SEQUENCE [LARGE SCALE GENOMIC DNA]</scope>
    <source>
        <strain evidence="1 3">LMG 24720</strain>
    </source>
</reference>
<accession>A0A3S4YS77</accession>
<proteinExistence type="predicted"/>
<evidence type="ECO:0000313" key="4">
    <source>
        <dbReference type="Proteomes" id="UP000270036"/>
    </source>
</evidence>
<reference evidence="2 4" key="2">
    <citation type="submission" date="2018-12" db="EMBL/GenBank/DDBJ databases">
        <authorList>
            <consortium name="Pathogen Informatics"/>
        </authorList>
    </citation>
    <scope>NUCLEOTIDE SEQUENCE [LARGE SCALE GENOMIC DNA]</scope>
    <source>
        <strain evidence="2 4">NCTC13489</strain>
    </source>
</reference>
<evidence type="ECO:0000313" key="2">
    <source>
        <dbReference type="EMBL" id="VEH98417.1"/>
    </source>
</evidence>
<organism evidence="2 4">
    <name type="scientific">Kaistella antarctica</name>
    <dbReference type="NCBI Taxonomy" id="266748"/>
    <lineage>
        <taxon>Bacteria</taxon>
        <taxon>Pseudomonadati</taxon>
        <taxon>Bacteroidota</taxon>
        <taxon>Flavobacteriia</taxon>
        <taxon>Flavobacteriales</taxon>
        <taxon>Weeksellaceae</taxon>
        <taxon>Chryseobacterium group</taxon>
        <taxon>Kaistella</taxon>
    </lineage>
</organism>
<name>A0A3S4YS77_9FLAO</name>
<keyword evidence="3" id="KW-1185">Reference proteome</keyword>
<dbReference type="Proteomes" id="UP000028349">
    <property type="component" value="Unassembled WGS sequence"/>
</dbReference>
<dbReference type="STRING" id="266748.HY04_13095"/>
<evidence type="ECO:0000313" key="1">
    <source>
        <dbReference type="EMBL" id="KEY19335.1"/>
    </source>
</evidence>
<dbReference type="OrthoDB" id="1259979at2"/>
<protein>
    <submittedName>
        <fullName evidence="2">Uncharacterized protein</fullName>
    </submittedName>
</protein>
<dbReference type="EMBL" id="LR134441">
    <property type="protein sequence ID" value="VEH98417.1"/>
    <property type="molecule type" value="Genomic_DNA"/>
</dbReference>
<dbReference type="KEGG" id="cant:NCTC13489_00962"/>
<dbReference type="EMBL" id="JPEP01000002">
    <property type="protein sequence ID" value="KEY19335.1"/>
    <property type="molecule type" value="Genomic_DNA"/>
</dbReference>
<dbReference type="AlphaFoldDB" id="A0A3S4YS77"/>
<dbReference type="Proteomes" id="UP000270036">
    <property type="component" value="Chromosome"/>
</dbReference>
<sequence length="148" mass="16962">MASIITGLFKSQSQAGNLSTDLQNAGFQDSDFIIYLHDEEVTKEIKTSIWQYFFKDKTKLEDDSLVVSVKVKTADQIEKAKKVFAFHHCIHQNYFENIKFSDALSLDYLKRIVSLRAKAEIYKSPRLHYRGQSTGMNAEVLFGNSKVD</sequence>
<gene>
    <name evidence="1" type="ORF">HY04_13095</name>
    <name evidence="2" type="ORF">NCTC13489_00962</name>
</gene>
<dbReference type="RefSeq" id="WP_034720366.1">
    <property type="nucleotide sequence ID" value="NZ_FOIX01000003.1"/>
</dbReference>
<evidence type="ECO:0000313" key="3">
    <source>
        <dbReference type="Proteomes" id="UP000028349"/>
    </source>
</evidence>